<feature type="domain" description="Reverse transcriptase" evidence="1">
    <location>
        <begin position="1"/>
        <end position="131"/>
    </location>
</feature>
<gene>
    <name evidence="2" type="ORF">BSL78_16490</name>
</gene>
<keyword evidence="2" id="KW-0695">RNA-directed DNA polymerase</keyword>
<dbReference type="Proteomes" id="UP000230750">
    <property type="component" value="Unassembled WGS sequence"/>
</dbReference>
<dbReference type="AlphaFoldDB" id="A0A2G8KF77"/>
<name>A0A2G8KF77_STIJA</name>
<dbReference type="GO" id="GO:0003964">
    <property type="term" value="F:RNA-directed DNA polymerase activity"/>
    <property type="evidence" value="ECO:0007669"/>
    <property type="project" value="UniProtKB-KW"/>
</dbReference>
<dbReference type="PROSITE" id="PS50878">
    <property type="entry name" value="RT_POL"/>
    <property type="match status" value="1"/>
</dbReference>
<evidence type="ECO:0000313" key="2">
    <source>
        <dbReference type="EMBL" id="PIK46657.1"/>
    </source>
</evidence>
<evidence type="ECO:0000259" key="1">
    <source>
        <dbReference type="PROSITE" id="PS50878"/>
    </source>
</evidence>
<dbReference type="PANTHER" id="PTHR47027:SF29">
    <property type="entry name" value="C2H2-TYPE DOMAIN-CONTAINING PROTEIN"/>
    <property type="match status" value="1"/>
</dbReference>
<keyword evidence="2" id="KW-0808">Transferase</keyword>
<organism evidence="2 3">
    <name type="scientific">Stichopus japonicus</name>
    <name type="common">Sea cucumber</name>
    <dbReference type="NCBI Taxonomy" id="307972"/>
    <lineage>
        <taxon>Eukaryota</taxon>
        <taxon>Metazoa</taxon>
        <taxon>Echinodermata</taxon>
        <taxon>Eleutherozoa</taxon>
        <taxon>Echinozoa</taxon>
        <taxon>Holothuroidea</taxon>
        <taxon>Aspidochirotacea</taxon>
        <taxon>Aspidochirotida</taxon>
        <taxon>Stichopodidae</taxon>
        <taxon>Apostichopus</taxon>
    </lineage>
</organism>
<proteinExistence type="predicted"/>
<dbReference type="PANTHER" id="PTHR47027">
    <property type="entry name" value="REVERSE TRANSCRIPTASE DOMAIN-CONTAINING PROTEIN"/>
    <property type="match status" value="1"/>
</dbReference>
<dbReference type="GO" id="GO:0004519">
    <property type="term" value="F:endonuclease activity"/>
    <property type="evidence" value="ECO:0007669"/>
    <property type="project" value="UniProtKB-KW"/>
</dbReference>
<sequence>MPQLGYILKMISQTSSGLKEECASDTLSPKVFTTAMEEIFKKLNLQERGLNVDGERLTDLRFADDVALITTSVKDMEVHLNNLNIESKKIGLKIHRGKTKYMTNYQSEETIMVEKEEIDKMDRYKYLGQTIMLGEHTREEVLIRIKAGWSCFGRYKDILCDPKLPMCIRRRMYNQCVIPTNGLWC</sequence>
<keyword evidence="2" id="KW-0548">Nucleotidyltransferase</keyword>
<dbReference type="InterPro" id="IPR000477">
    <property type="entry name" value="RT_dom"/>
</dbReference>
<keyword evidence="3" id="KW-1185">Reference proteome</keyword>
<evidence type="ECO:0000313" key="3">
    <source>
        <dbReference type="Proteomes" id="UP000230750"/>
    </source>
</evidence>
<keyword evidence="2" id="KW-0255">Endonuclease</keyword>
<dbReference type="OrthoDB" id="6631388at2759"/>
<keyword evidence="2" id="KW-0540">Nuclease</keyword>
<dbReference type="Pfam" id="PF00078">
    <property type="entry name" value="RVT_1"/>
    <property type="match status" value="1"/>
</dbReference>
<dbReference type="STRING" id="307972.A0A2G8KF77"/>
<accession>A0A2G8KF77</accession>
<dbReference type="EMBL" id="MRZV01000629">
    <property type="protein sequence ID" value="PIK46657.1"/>
    <property type="molecule type" value="Genomic_DNA"/>
</dbReference>
<keyword evidence="2" id="KW-0378">Hydrolase</keyword>
<comment type="caution">
    <text evidence="2">The sequence shown here is derived from an EMBL/GenBank/DDBJ whole genome shotgun (WGS) entry which is preliminary data.</text>
</comment>
<protein>
    <submittedName>
        <fullName evidence="2">Endonuclease-reverse transcriptase</fullName>
    </submittedName>
</protein>
<reference evidence="2 3" key="1">
    <citation type="journal article" date="2017" name="PLoS Biol.">
        <title>The sea cucumber genome provides insights into morphological evolution and visceral regeneration.</title>
        <authorList>
            <person name="Zhang X."/>
            <person name="Sun L."/>
            <person name="Yuan J."/>
            <person name="Sun Y."/>
            <person name="Gao Y."/>
            <person name="Zhang L."/>
            <person name="Li S."/>
            <person name="Dai H."/>
            <person name="Hamel J.F."/>
            <person name="Liu C."/>
            <person name="Yu Y."/>
            <person name="Liu S."/>
            <person name="Lin W."/>
            <person name="Guo K."/>
            <person name="Jin S."/>
            <person name="Xu P."/>
            <person name="Storey K.B."/>
            <person name="Huan P."/>
            <person name="Zhang T."/>
            <person name="Zhou Y."/>
            <person name="Zhang J."/>
            <person name="Lin C."/>
            <person name="Li X."/>
            <person name="Xing L."/>
            <person name="Huo D."/>
            <person name="Sun M."/>
            <person name="Wang L."/>
            <person name="Mercier A."/>
            <person name="Li F."/>
            <person name="Yang H."/>
            <person name="Xiang J."/>
        </authorList>
    </citation>
    <scope>NUCLEOTIDE SEQUENCE [LARGE SCALE GENOMIC DNA]</scope>
    <source>
        <strain evidence="2">Shaxun</strain>
        <tissue evidence="2">Muscle</tissue>
    </source>
</reference>